<dbReference type="EMBL" id="CM046393">
    <property type="protein sequence ID" value="KAI8552782.1"/>
    <property type="molecule type" value="Genomic_DNA"/>
</dbReference>
<proteinExistence type="predicted"/>
<evidence type="ECO:0000313" key="1">
    <source>
        <dbReference type="EMBL" id="KAI8552782.1"/>
    </source>
</evidence>
<reference evidence="1" key="1">
    <citation type="submission" date="2022-02" db="EMBL/GenBank/DDBJ databases">
        <title>Plant Genome Project.</title>
        <authorList>
            <person name="Zhang R.-G."/>
        </authorList>
    </citation>
    <scope>NUCLEOTIDE SEQUENCE</scope>
    <source>
        <strain evidence="1">AT1</strain>
    </source>
</reference>
<evidence type="ECO:0000313" key="2">
    <source>
        <dbReference type="Proteomes" id="UP001062846"/>
    </source>
</evidence>
<name>A0ACC0NJ53_RHOML</name>
<dbReference type="Proteomes" id="UP001062846">
    <property type="component" value="Chromosome 6"/>
</dbReference>
<sequence>MTIYPLPMAKIIHESAGKMTQLCRRIVHVKIKWSVLERVSVFRQFFRFIWDRILACSVGRPSRYRRLSRRNSCPSMEAMELGLEPHDLAFSGYGSDSDSDLVALKISILGDCQIGKTSFVIKYVGDEQEKRGLETQGLNLMDKTLCVQGARIAFRIWDVGGDPKSVDQVPIACKDAVAILFMFDLTSRCTLNSVLGWYNQARKWNQTAMPILIGTKFDDFVQLPPDLQWTIITQARAYARAMKATLFFSSATHNINVNKIFKFIMAKLFNLPWTVQRNLTLGEPIIDF</sequence>
<keyword evidence="2" id="KW-1185">Reference proteome</keyword>
<accession>A0ACC0NJ53</accession>
<organism evidence="1 2">
    <name type="scientific">Rhododendron molle</name>
    <name type="common">Chinese azalea</name>
    <name type="synonym">Azalea mollis</name>
    <dbReference type="NCBI Taxonomy" id="49168"/>
    <lineage>
        <taxon>Eukaryota</taxon>
        <taxon>Viridiplantae</taxon>
        <taxon>Streptophyta</taxon>
        <taxon>Embryophyta</taxon>
        <taxon>Tracheophyta</taxon>
        <taxon>Spermatophyta</taxon>
        <taxon>Magnoliopsida</taxon>
        <taxon>eudicotyledons</taxon>
        <taxon>Gunneridae</taxon>
        <taxon>Pentapetalae</taxon>
        <taxon>asterids</taxon>
        <taxon>Ericales</taxon>
        <taxon>Ericaceae</taxon>
        <taxon>Ericoideae</taxon>
        <taxon>Rhodoreae</taxon>
        <taxon>Rhododendron</taxon>
    </lineage>
</organism>
<gene>
    <name evidence="1" type="ORF">RHMOL_Rhmol06G0294600</name>
</gene>
<protein>
    <submittedName>
        <fullName evidence="1">Uncharacterized protein</fullName>
    </submittedName>
</protein>
<comment type="caution">
    <text evidence="1">The sequence shown here is derived from an EMBL/GenBank/DDBJ whole genome shotgun (WGS) entry which is preliminary data.</text>
</comment>